<accession>A0A7H0Y758</accession>
<proteinExistence type="inferred from homology"/>
<keyword evidence="4 6" id="KW-0067">ATP-binding</keyword>
<dbReference type="NCBIfam" id="TIGR01727">
    <property type="entry name" value="oligo_HPY"/>
    <property type="match status" value="1"/>
</dbReference>
<feature type="domain" description="ABC transporter" evidence="5">
    <location>
        <begin position="11"/>
        <end position="261"/>
    </location>
</feature>
<organism evidence="6 7">
    <name type="scientific">Paenibacillus peoriae</name>
    <dbReference type="NCBI Taxonomy" id="59893"/>
    <lineage>
        <taxon>Bacteria</taxon>
        <taxon>Bacillati</taxon>
        <taxon>Bacillota</taxon>
        <taxon>Bacilli</taxon>
        <taxon>Bacillales</taxon>
        <taxon>Paenibacillaceae</taxon>
        <taxon>Paenibacillus</taxon>
    </lineage>
</organism>
<dbReference type="InterPro" id="IPR003593">
    <property type="entry name" value="AAA+_ATPase"/>
</dbReference>
<dbReference type="EMBL" id="CP061172">
    <property type="protein sequence ID" value="QNR66916.1"/>
    <property type="molecule type" value="Genomic_DNA"/>
</dbReference>
<dbReference type="InterPro" id="IPR027417">
    <property type="entry name" value="P-loop_NTPase"/>
</dbReference>
<evidence type="ECO:0000256" key="3">
    <source>
        <dbReference type="ARBA" id="ARBA00022741"/>
    </source>
</evidence>
<sequence>MNETAQKTPLLEVNGLKKYFPMNKGWFSRKSGYVRAVDDLSFKVMPGETLGIVGESGCGKSTTGQMITQLLEPTAGEIRFQGQSLSDLTDEEVRKVRRDLQFVFQDPYSSLNPRMKVFDIVAEPLQVHGIARGKELKAEVFRLLETVGLGAHLADRHPHEFSGGQRQRIGIARALAMKPKLIVCDEPVSALDVSIQAQILNLLKELQQQFQLTYIFIAHGLPSVKHISDRIAVMYLGRIVELADRDELFARPQHPYTKALLEAVPVPDPRLRKERITLTGEIPNPANPPSGCTFHTRCPYAQEICRLQSPLLEEHTPGHIAACHFPLHKQVAHE</sequence>
<dbReference type="PANTHER" id="PTHR43776:SF7">
    <property type="entry name" value="D,D-DIPEPTIDE TRANSPORT ATP-BINDING PROTEIN DDPF-RELATED"/>
    <property type="match status" value="1"/>
</dbReference>
<keyword evidence="3" id="KW-0547">Nucleotide-binding</keyword>
<gene>
    <name evidence="6" type="ORF">IAQ67_24540</name>
</gene>
<evidence type="ECO:0000256" key="2">
    <source>
        <dbReference type="ARBA" id="ARBA00022448"/>
    </source>
</evidence>
<keyword evidence="2" id="KW-0813">Transport</keyword>
<name>A0A7H0Y758_9BACL</name>
<dbReference type="Pfam" id="PF00005">
    <property type="entry name" value="ABC_tran"/>
    <property type="match status" value="1"/>
</dbReference>
<reference evidence="6 7" key="1">
    <citation type="submission" date="2020-09" db="EMBL/GenBank/DDBJ databases">
        <title>Characterization of Paenibacillus peoriae strain ZF390 with broad-spectrum antimicrobial activity as a potential biocontrol agent.</title>
        <authorList>
            <person name="Li L."/>
            <person name="Zhao Y."/>
            <person name="Li B."/>
            <person name="Xie X."/>
        </authorList>
    </citation>
    <scope>NUCLEOTIDE SEQUENCE [LARGE SCALE GENOMIC DNA]</scope>
    <source>
        <strain evidence="6 7">ZF390</strain>
    </source>
</reference>
<dbReference type="Gene3D" id="3.40.50.300">
    <property type="entry name" value="P-loop containing nucleotide triphosphate hydrolases"/>
    <property type="match status" value="1"/>
</dbReference>
<dbReference type="PROSITE" id="PS50893">
    <property type="entry name" value="ABC_TRANSPORTER_2"/>
    <property type="match status" value="1"/>
</dbReference>
<dbReference type="CDD" id="cd03257">
    <property type="entry name" value="ABC_NikE_OppD_transporters"/>
    <property type="match status" value="1"/>
</dbReference>
<dbReference type="PANTHER" id="PTHR43776">
    <property type="entry name" value="TRANSPORT ATP-BINDING PROTEIN"/>
    <property type="match status" value="1"/>
</dbReference>
<evidence type="ECO:0000313" key="7">
    <source>
        <dbReference type="Proteomes" id="UP000516384"/>
    </source>
</evidence>
<dbReference type="SMART" id="SM00382">
    <property type="entry name" value="AAA"/>
    <property type="match status" value="1"/>
</dbReference>
<comment type="similarity">
    <text evidence="1">Belongs to the ABC transporter superfamily.</text>
</comment>
<dbReference type="RefSeq" id="WP_025723796.1">
    <property type="nucleotide sequence ID" value="NZ_CP061172.1"/>
</dbReference>
<evidence type="ECO:0000313" key="6">
    <source>
        <dbReference type="EMBL" id="QNR66916.1"/>
    </source>
</evidence>
<dbReference type="NCBIfam" id="NF008453">
    <property type="entry name" value="PRK11308.1"/>
    <property type="match status" value="1"/>
</dbReference>
<dbReference type="InterPro" id="IPR017871">
    <property type="entry name" value="ABC_transporter-like_CS"/>
</dbReference>
<dbReference type="GO" id="GO:0015833">
    <property type="term" value="P:peptide transport"/>
    <property type="evidence" value="ECO:0007669"/>
    <property type="project" value="InterPro"/>
</dbReference>
<dbReference type="PROSITE" id="PS00211">
    <property type="entry name" value="ABC_TRANSPORTER_1"/>
    <property type="match status" value="1"/>
</dbReference>
<evidence type="ECO:0000256" key="4">
    <source>
        <dbReference type="ARBA" id="ARBA00022840"/>
    </source>
</evidence>
<dbReference type="GO" id="GO:0005524">
    <property type="term" value="F:ATP binding"/>
    <property type="evidence" value="ECO:0007669"/>
    <property type="project" value="UniProtKB-KW"/>
</dbReference>
<dbReference type="InterPro" id="IPR050319">
    <property type="entry name" value="ABC_transp_ATP-bind"/>
</dbReference>
<dbReference type="InterPro" id="IPR003439">
    <property type="entry name" value="ABC_transporter-like_ATP-bd"/>
</dbReference>
<dbReference type="Pfam" id="PF08352">
    <property type="entry name" value="oligo_HPY"/>
    <property type="match status" value="1"/>
</dbReference>
<dbReference type="SUPFAM" id="SSF52540">
    <property type="entry name" value="P-loop containing nucleoside triphosphate hydrolases"/>
    <property type="match status" value="1"/>
</dbReference>
<evidence type="ECO:0000259" key="5">
    <source>
        <dbReference type="PROSITE" id="PS50893"/>
    </source>
</evidence>
<dbReference type="GO" id="GO:0016887">
    <property type="term" value="F:ATP hydrolysis activity"/>
    <property type="evidence" value="ECO:0007669"/>
    <property type="project" value="InterPro"/>
</dbReference>
<dbReference type="Proteomes" id="UP000516384">
    <property type="component" value="Chromosome"/>
</dbReference>
<evidence type="ECO:0000256" key="1">
    <source>
        <dbReference type="ARBA" id="ARBA00005417"/>
    </source>
</evidence>
<dbReference type="InterPro" id="IPR013563">
    <property type="entry name" value="Oligopep_ABC_C"/>
</dbReference>
<protein>
    <submittedName>
        <fullName evidence="6">Dipeptide ABC transporter ATP-binding protein</fullName>
    </submittedName>
</protein>
<dbReference type="AlphaFoldDB" id="A0A7H0Y758"/>
<dbReference type="GO" id="GO:0055085">
    <property type="term" value="P:transmembrane transport"/>
    <property type="evidence" value="ECO:0007669"/>
    <property type="project" value="UniProtKB-ARBA"/>
</dbReference>
<dbReference type="FunFam" id="3.40.50.300:FF:000016">
    <property type="entry name" value="Oligopeptide ABC transporter ATP-binding component"/>
    <property type="match status" value="1"/>
</dbReference>